<feature type="transmembrane region" description="Helical" evidence="6">
    <location>
        <begin position="185"/>
        <end position="203"/>
    </location>
</feature>
<dbReference type="GO" id="GO:0071709">
    <property type="term" value="P:membrane assembly"/>
    <property type="evidence" value="ECO:0007669"/>
    <property type="project" value="TreeGrafter"/>
</dbReference>
<evidence type="ECO:0000259" key="7">
    <source>
        <dbReference type="PROSITE" id="PS50922"/>
    </source>
</evidence>
<dbReference type="InterPro" id="IPR006634">
    <property type="entry name" value="TLC-dom"/>
</dbReference>
<dbReference type="AlphaFoldDB" id="A0A433U2B2"/>
<comment type="caution">
    <text evidence="8">The sequence shown here is derived from an EMBL/GenBank/DDBJ whole genome shotgun (WGS) entry which is preliminary data.</text>
</comment>
<dbReference type="InterPro" id="IPR050846">
    <property type="entry name" value="TLCD"/>
</dbReference>
<dbReference type="PANTHER" id="PTHR13439">
    <property type="entry name" value="CT120 PROTEIN"/>
    <property type="match status" value="1"/>
</dbReference>
<dbReference type="PANTHER" id="PTHR13439:SF4">
    <property type="entry name" value="TLC DOMAIN-CONTAINING PROTEIN"/>
    <property type="match status" value="1"/>
</dbReference>
<reference evidence="8 9" key="1">
    <citation type="submission" date="2019-01" db="EMBL/GenBank/DDBJ databases">
        <title>A draft genome assembly of the solar-powered sea slug Elysia chlorotica.</title>
        <authorList>
            <person name="Cai H."/>
            <person name="Li Q."/>
            <person name="Fang X."/>
            <person name="Li J."/>
            <person name="Curtis N.E."/>
            <person name="Altenburger A."/>
            <person name="Shibata T."/>
            <person name="Feng M."/>
            <person name="Maeda T."/>
            <person name="Schwartz J.A."/>
            <person name="Shigenobu S."/>
            <person name="Lundholm N."/>
            <person name="Nishiyama T."/>
            <person name="Yang H."/>
            <person name="Hasebe M."/>
            <person name="Li S."/>
            <person name="Pierce S.K."/>
            <person name="Wang J."/>
        </authorList>
    </citation>
    <scope>NUCLEOTIDE SEQUENCE [LARGE SCALE GENOMIC DNA]</scope>
    <source>
        <strain evidence="8">EC2010</strain>
        <tissue evidence="8">Whole organism of an adult</tissue>
    </source>
</reference>
<dbReference type="Proteomes" id="UP000271974">
    <property type="component" value="Unassembled WGS sequence"/>
</dbReference>
<accession>A0A433U2B2</accession>
<dbReference type="SMART" id="SM00724">
    <property type="entry name" value="TLC"/>
    <property type="match status" value="1"/>
</dbReference>
<dbReference type="GO" id="GO:0005886">
    <property type="term" value="C:plasma membrane"/>
    <property type="evidence" value="ECO:0007669"/>
    <property type="project" value="TreeGrafter"/>
</dbReference>
<evidence type="ECO:0000256" key="6">
    <source>
        <dbReference type="SAM" id="Phobius"/>
    </source>
</evidence>
<feature type="transmembrane region" description="Helical" evidence="6">
    <location>
        <begin position="215"/>
        <end position="240"/>
    </location>
</feature>
<dbReference type="Pfam" id="PF03798">
    <property type="entry name" value="TRAM_LAG1_CLN8"/>
    <property type="match status" value="1"/>
</dbReference>
<evidence type="ECO:0000256" key="4">
    <source>
        <dbReference type="ARBA" id="ARBA00023136"/>
    </source>
</evidence>
<evidence type="ECO:0000256" key="2">
    <source>
        <dbReference type="ARBA" id="ARBA00022692"/>
    </source>
</evidence>
<feature type="domain" description="TLC" evidence="7">
    <location>
        <begin position="51"/>
        <end position="248"/>
    </location>
</feature>
<evidence type="ECO:0000313" key="8">
    <source>
        <dbReference type="EMBL" id="RUS87878.1"/>
    </source>
</evidence>
<keyword evidence="3 6" id="KW-1133">Transmembrane helix</keyword>
<protein>
    <recommendedName>
        <fullName evidence="7">TLC domain-containing protein</fullName>
    </recommendedName>
</protein>
<gene>
    <name evidence="8" type="ORF">EGW08_004356</name>
</gene>
<feature type="transmembrane region" description="Helical" evidence="6">
    <location>
        <begin position="123"/>
        <end position="140"/>
    </location>
</feature>
<feature type="transmembrane region" description="Helical" evidence="6">
    <location>
        <begin position="22"/>
        <end position="46"/>
    </location>
</feature>
<evidence type="ECO:0000256" key="3">
    <source>
        <dbReference type="ARBA" id="ARBA00022989"/>
    </source>
</evidence>
<dbReference type="GO" id="GO:0055091">
    <property type="term" value="P:phospholipid homeostasis"/>
    <property type="evidence" value="ECO:0007669"/>
    <property type="project" value="TreeGrafter"/>
</dbReference>
<dbReference type="GO" id="GO:0097035">
    <property type="term" value="P:regulation of membrane lipid distribution"/>
    <property type="evidence" value="ECO:0007669"/>
    <property type="project" value="TreeGrafter"/>
</dbReference>
<name>A0A433U2B2_ELYCH</name>
<keyword evidence="9" id="KW-1185">Reference proteome</keyword>
<proteinExistence type="predicted"/>
<feature type="transmembrane region" description="Helical" evidence="6">
    <location>
        <begin position="58"/>
        <end position="75"/>
    </location>
</feature>
<feature type="transmembrane region" description="Helical" evidence="6">
    <location>
        <begin position="87"/>
        <end position="111"/>
    </location>
</feature>
<dbReference type="PROSITE" id="PS50922">
    <property type="entry name" value="TLC"/>
    <property type="match status" value="1"/>
</dbReference>
<keyword evidence="2 5" id="KW-0812">Transmembrane</keyword>
<organism evidence="8 9">
    <name type="scientific">Elysia chlorotica</name>
    <name type="common">Eastern emerald elysia</name>
    <name type="synonym">Sea slug</name>
    <dbReference type="NCBI Taxonomy" id="188477"/>
    <lineage>
        <taxon>Eukaryota</taxon>
        <taxon>Metazoa</taxon>
        <taxon>Spiralia</taxon>
        <taxon>Lophotrochozoa</taxon>
        <taxon>Mollusca</taxon>
        <taxon>Gastropoda</taxon>
        <taxon>Heterobranchia</taxon>
        <taxon>Euthyneura</taxon>
        <taxon>Panpulmonata</taxon>
        <taxon>Sacoglossa</taxon>
        <taxon>Placobranchoidea</taxon>
        <taxon>Plakobranchidae</taxon>
        <taxon>Elysia</taxon>
    </lineage>
</organism>
<evidence type="ECO:0000313" key="9">
    <source>
        <dbReference type="Proteomes" id="UP000271974"/>
    </source>
</evidence>
<dbReference type="EMBL" id="RQTK01000098">
    <property type="protein sequence ID" value="RUS87878.1"/>
    <property type="molecule type" value="Genomic_DNA"/>
</dbReference>
<dbReference type="OrthoDB" id="10266980at2759"/>
<comment type="subcellular location">
    <subcellularLocation>
        <location evidence="1">Membrane</location>
        <topology evidence="1">Multi-pass membrane protein</topology>
    </subcellularLocation>
</comment>
<evidence type="ECO:0000256" key="5">
    <source>
        <dbReference type="PROSITE-ProRule" id="PRU00205"/>
    </source>
</evidence>
<evidence type="ECO:0000256" key="1">
    <source>
        <dbReference type="ARBA" id="ARBA00004141"/>
    </source>
</evidence>
<feature type="transmembrane region" description="Helical" evidence="6">
    <location>
        <begin position="146"/>
        <end position="164"/>
    </location>
</feature>
<dbReference type="GO" id="GO:0007009">
    <property type="term" value="P:plasma membrane organization"/>
    <property type="evidence" value="ECO:0007669"/>
    <property type="project" value="TreeGrafter"/>
</dbReference>
<sequence>MASETKAANAEIWRDDINDPNYGYHIVALSTAMFFILSRIVVFCVPQVAKKSTWKWKNIMVSFIHSIISSIWAVACFYERPDMAEDLITVFTVLSHSLTSFSVGYFVYDLFDLMTTRSSRQSVELMGHHVVIITCFMVAVCWRHYVGYAVVALLVEINSVFLHFRQLLQICGVSKFNGWYRLNSLTNLATFIVFRILLLSWMTRWMVINRDAVPLVFYSLGSVGLAVMVAMNITLFYRLLRSDFISLKDTDDSACGGTAAPTCKKGE</sequence>
<keyword evidence="4 5" id="KW-0472">Membrane</keyword>